<dbReference type="AlphaFoldDB" id="A0A366HGZ5"/>
<protein>
    <submittedName>
        <fullName evidence="2">Cytochrome oxidase complex assembly protein 1</fullName>
    </submittedName>
</protein>
<keyword evidence="3" id="KW-1185">Reference proteome</keyword>
<accession>A0A366HGZ5</accession>
<dbReference type="Proteomes" id="UP000253426">
    <property type="component" value="Unassembled WGS sequence"/>
</dbReference>
<evidence type="ECO:0000313" key="3">
    <source>
        <dbReference type="Proteomes" id="UP000253426"/>
    </source>
</evidence>
<keyword evidence="1" id="KW-0812">Transmembrane</keyword>
<name>A0A366HGZ5_9BACT</name>
<dbReference type="Pfam" id="PF08695">
    <property type="entry name" value="Coa1"/>
    <property type="match status" value="1"/>
</dbReference>
<proteinExistence type="predicted"/>
<feature type="transmembrane region" description="Helical" evidence="1">
    <location>
        <begin position="20"/>
        <end position="43"/>
    </location>
</feature>
<reference evidence="2 3" key="1">
    <citation type="submission" date="2018-06" db="EMBL/GenBank/DDBJ databases">
        <title>Genomic Encyclopedia of Type Strains, Phase IV (KMG-IV): sequencing the most valuable type-strain genomes for metagenomic binning, comparative biology and taxonomic classification.</title>
        <authorList>
            <person name="Goeker M."/>
        </authorList>
    </citation>
    <scope>NUCLEOTIDE SEQUENCE [LARGE SCALE GENOMIC DNA]</scope>
    <source>
        <strain evidence="2 3">DSM 25532</strain>
    </source>
</reference>
<comment type="caution">
    <text evidence="2">The sequence shown here is derived from an EMBL/GenBank/DDBJ whole genome shotgun (WGS) entry which is preliminary data.</text>
</comment>
<dbReference type="OrthoDB" id="1178263at2"/>
<dbReference type="RefSeq" id="WP_113959856.1">
    <property type="nucleotide sequence ID" value="NZ_QNRR01000007.1"/>
</dbReference>
<evidence type="ECO:0000313" key="2">
    <source>
        <dbReference type="EMBL" id="RBP41206.1"/>
    </source>
</evidence>
<keyword evidence="1" id="KW-0472">Membrane</keyword>
<keyword evidence="1" id="KW-1133">Transmembrane helix</keyword>
<organism evidence="2 3">
    <name type="scientific">Roseimicrobium gellanilyticum</name>
    <dbReference type="NCBI Taxonomy" id="748857"/>
    <lineage>
        <taxon>Bacteria</taxon>
        <taxon>Pseudomonadati</taxon>
        <taxon>Verrucomicrobiota</taxon>
        <taxon>Verrucomicrobiia</taxon>
        <taxon>Verrucomicrobiales</taxon>
        <taxon>Verrucomicrobiaceae</taxon>
        <taxon>Roseimicrobium</taxon>
    </lineage>
</organism>
<dbReference type="InterPro" id="IPR014807">
    <property type="entry name" value="Coa1"/>
</dbReference>
<dbReference type="EMBL" id="QNRR01000007">
    <property type="protein sequence ID" value="RBP41206.1"/>
    <property type="molecule type" value="Genomic_DNA"/>
</dbReference>
<sequence>MNPYPPSQPPVPQKSSKKWWFLGCGGCLGIIALGVLAIGFFVVSIMGVIKKTDAYTGALQRAQSSAELQEAIGTPMEPSYWVMGAVSTNNGAESAEFAIPLTGPKGVAAVTVKASRPAGATAWEYSILEALVASGPKKDTKIELK</sequence>
<evidence type="ECO:0000256" key="1">
    <source>
        <dbReference type="SAM" id="Phobius"/>
    </source>
</evidence>
<gene>
    <name evidence="2" type="ORF">DES53_10735</name>
</gene>